<dbReference type="AlphaFoldDB" id="A0A549YFM4"/>
<evidence type="ECO:0000313" key="2">
    <source>
        <dbReference type="Proteomes" id="UP000319280"/>
    </source>
</evidence>
<name>A0A549YFM4_9BACI</name>
<proteinExistence type="predicted"/>
<protein>
    <submittedName>
        <fullName evidence="1">Uncharacterized protein</fullName>
    </submittedName>
</protein>
<evidence type="ECO:0000313" key="1">
    <source>
        <dbReference type="EMBL" id="TRM10683.1"/>
    </source>
</evidence>
<gene>
    <name evidence="1" type="ORF">FH966_02530</name>
</gene>
<sequence length="309" mass="36535">MSNLENYINELPFDLTEEEKKELEDTNVVSIEERRKMRKQTSLQDYTLFEDLMEALNKENEEDKKSISSDSDASEEKNILKFESLINYSGNFIYYVFTKKEDDEFIDVKERLSNFIIIPLYTINTDENNTMYYMKIQNNRDTKTFTIDGETLSNNRLFKSFCRSKGDFNWLGKQNHLDRLNDYLISTFDYPEVEETNYMGFQIDLQSYNSEDPEKMEDNVWLFPTHGYYNGTLIYPDDDGIFHTPNKNYLLNRKKFSAFNMNVAPIEKTPSKEEILNLFSNLQTLYSEYNWLGIGYMTATLQVSTVAKQ</sequence>
<comment type="caution">
    <text evidence="1">The sequence shown here is derived from an EMBL/GenBank/DDBJ whole genome shotgun (WGS) entry which is preliminary data.</text>
</comment>
<keyword evidence="2" id="KW-1185">Reference proteome</keyword>
<dbReference type="EMBL" id="VJMZ01000001">
    <property type="protein sequence ID" value="TRM10683.1"/>
    <property type="molecule type" value="Genomic_DNA"/>
</dbReference>
<dbReference type="Proteomes" id="UP000319280">
    <property type="component" value="Unassembled WGS sequence"/>
</dbReference>
<organism evidence="1 2">
    <name type="scientific">Lentibacillus cibarius</name>
    <dbReference type="NCBI Taxonomy" id="2583219"/>
    <lineage>
        <taxon>Bacteria</taxon>
        <taxon>Bacillati</taxon>
        <taxon>Bacillota</taxon>
        <taxon>Bacilli</taxon>
        <taxon>Bacillales</taxon>
        <taxon>Bacillaceae</taxon>
        <taxon>Lentibacillus</taxon>
    </lineage>
</organism>
<accession>A0A549YFM4</accession>
<dbReference type="RefSeq" id="WP_142789958.1">
    <property type="nucleotide sequence ID" value="NZ_VJMZ01000001.1"/>
</dbReference>
<reference evidence="1 2" key="1">
    <citation type="submission" date="2019-07" db="EMBL/GenBank/DDBJ databases">
        <title>Genomic analysis of Lentibacillus sp. NKC851-2.</title>
        <authorList>
            <person name="Oh Y.J."/>
        </authorList>
    </citation>
    <scope>NUCLEOTIDE SEQUENCE [LARGE SCALE GENOMIC DNA]</scope>
    <source>
        <strain evidence="1 2">NKC851-2</strain>
    </source>
</reference>